<dbReference type="AlphaFoldDB" id="A0A1H6FGZ0"/>
<keyword evidence="9" id="KW-1185">Reference proteome</keyword>
<dbReference type="Pfam" id="PF02237">
    <property type="entry name" value="BPL_C"/>
    <property type="match status" value="1"/>
</dbReference>
<evidence type="ECO:0000313" key="8">
    <source>
        <dbReference type="EMBL" id="SEH08264.1"/>
    </source>
</evidence>
<dbReference type="GO" id="GO:0005524">
    <property type="term" value="F:ATP binding"/>
    <property type="evidence" value="ECO:0007669"/>
    <property type="project" value="UniProtKB-KW"/>
</dbReference>
<gene>
    <name evidence="8" type="primary">birA</name>
    <name evidence="8" type="ORF">MBHS_04155</name>
</gene>
<keyword evidence="3" id="KW-0067">ATP-binding</keyword>
<accession>A0A1H6FGZ0</accession>
<dbReference type="InterPro" id="IPR003142">
    <property type="entry name" value="BPL_C"/>
</dbReference>
<feature type="domain" description="BPL/LPL catalytic" evidence="7">
    <location>
        <begin position="79"/>
        <end position="277"/>
    </location>
</feature>
<evidence type="ECO:0000313" key="9">
    <source>
        <dbReference type="Proteomes" id="UP000236724"/>
    </source>
</evidence>
<organism evidence="8 9">
    <name type="scientific">Candidatus Venteria ishoeyi</name>
    <dbReference type="NCBI Taxonomy" id="1899563"/>
    <lineage>
        <taxon>Bacteria</taxon>
        <taxon>Pseudomonadati</taxon>
        <taxon>Pseudomonadota</taxon>
        <taxon>Gammaproteobacteria</taxon>
        <taxon>Thiotrichales</taxon>
        <taxon>Thiotrichaceae</taxon>
        <taxon>Venteria</taxon>
    </lineage>
</organism>
<evidence type="ECO:0000256" key="2">
    <source>
        <dbReference type="ARBA" id="ARBA00022741"/>
    </source>
</evidence>
<proteinExistence type="predicted"/>
<dbReference type="GO" id="GO:0004077">
    <property type="term" value="F:biotin--[biotin carboxyl-carrier protein] ligase activity"/>
    <property type="evidence" value="ECO:0007669"/>
    <property type="project" value="UniProtKB-EC"/>
</dbReference>
<dbReference type="Pfam" id="PF03099">
    <property type="entry name" value="BPL_LplA_LipB"/>
    <property type="match status" value="1"/>
</dbReference>
<evidence type="ECO:0000256" key="6">
    <source>
        <dbReference type="ARBA" id="ARBA00047846"/>
    </source>
</evidence>
<comment type="catalytic activity">
    <reaction evidence="6">
        <text>biotin + L-lysyl-[protein] + ATP = N(6)-biotinyl-L-lysyl-[protein] + AMP + diphosphate + H(+)</text>
        <dbReference type="Rhea" id="RHEA:11756"/>
        <dbReference type="Rhea" id="RHEA-COMP:9752"/>
        <dbReference type="Rhea" id="RHEA-COMP:10505"/>
        <dbReference type="ChEBI" id="CHEBI:15378"/>
        <dbReference type="ChEBI" id="CHEBI:29969"/>
        <dbReference type="ChEBI" id="CHEBI:30616"/>
        <dbReference type="ChEBI" id="CHEBI:33019"/>
        <dbReference type="ChEBI" id="CHEBI:57586"/>
        <dbReference type="ChEBI" id="CHEBI:83144"/>
        <dbReference type="ChEBI" id="CHEBI:456215"/>
        <dbReference type="EC" id="6.3.4.15"/>
    </reaction>
</comment>
<keyword evidence="2" id="KW-0547">Nucleotide-binding</keyword>
<reference evidence="8 9" key="1">
    <citation type="submission" date="2016-10" db="EMBL/GenBank/DDBJ databases">
        <authorList>
            <person name="de Groot N.N."/>
        </authorList>
    </citation>
    <scope>NUCLEOTIDE SEQUENCE [LARGE SCALE GENOMIC DNA]</scope>
    <source>
        <strain evidence="8">MBHS1</strain>
    </source>
</reference>
<dbReference type="Gene3D" id="3.30.930.10">
    <property type="entry name" value="Bira Bifunctional Protein, Domain 2"/>
    <property type="match status" value="1"/>
</dbReference>
<evidence type="ECO:0000256" key="3">
    <source>
        <dbReference type="ARBA" id="ARBA00022840"/>
    </source>
</evidence>
<dbReference type="OrthoDB" id="9807064at2"/>
<dbReference type="SUPFAM" id="SSF55681">
    <property type="entry name" value="Class II aaRS and biotin synthetases"/>
    <property type="match status" value="1"/>
</dbReference>
<dbReference type="PANTHER" id="PTHR12835:SF5">
    <property type="entry name" value="BIOTIN--PROTEIN LIGASE"/>
    <property type="match status" value="1"/>
</dbReference>
<evidence type="ECO:0000259" key="7">
    <source>
        <dbReference type="PROSITE" id="PS51733"/>
    </source>
</evidence>
<dbReference type="SUPFAM" id="SSF50037">
    <property type="entry name" value="C-terminal domain of transcriptional repressors"/>
    <property type="match status" value="1"/>
</dbReference>
<evidence type="ECO:0000256" key="4">
    <source>
        <dbReference type="ARBA" id="ARBA00023267"/>
    </source>
</evidence>
<evidence type="ECO:0000256" key="5">
    <source>
        <dbReference type="ARBA" id="ARBA00024227"/>
    </source>
</evidence>
<dbReference type="InterPro" id="IPR008988">
    <property type="entry name" value="Transcriptional_repressor_C"/>
</dbReference>
<dbReference type="InterPro" id="IPR045864">
    <property type="entry name" value="aa-tRNA-synth_II/BPL/LPL"/>
</dbReference>
<dbReference type="CDD" id="cd16442">
    <property type="entry name" value="BPL"/>
    <property type="match status" value="1"/>
</dbReference>
<dbReference type="GO" id="GO:0005737">
    <property type="term" value="C:cytoplasm"/>
    <property type="evidence" value="ECO:0007669"/>
    <property type="project" value="TreeGrafter"/>
</dbReference>
<protein>
    <recommendedName>
        <fullName evidence="5">biotin--[biotin carboxyl-carrier protein] ligase</fullName>
        <ecNumber evidence="5">6.3.4.15</ecNumber>
    </recommendedName>
</protein>
<dbReference type="RefSeq" id="WP_103921826.1">
    <property type="nucleotide sequence ID" value="NZ_FMSV02000546.1"/>
</dbReference>
<dbReference type="PROSITE" id="PS51733">
    <property type="entry name" value="BPL_LPL_CATALYTIC"/>
    <property type="match status" value="1"/>
</dbReference>
<dbReference type="NCBIfam" id="TIGR00121">
    <property type="entry name" value="birA_ligase"/>
    <property type="match status" value="1"/>
</dbReference>
<dbReference type="Proteomes" id="UP000236724">
    <property type="component" value="Unassembled WGS sequence"/>
</dbReference>
<dbReference type="InterPro" id="IPR004408">
    <property type="entry name" value="Biotin_CoA_COase_ligase"/>
</dbReference>
<dbReference type="Gene3D" id="2.30.30.100">
    <property type="match status" value="1"/>
</dbReference>
<name>A0A1H6FGZ0_9GAMM</name>
<evidence type="ECO:0000256" key="1">
    <source>
        <dbReference type="ARBA" id="ARBA00022598"/>
    </source>
</evidence>
<dbReference type="EC" id="6.3.4.15" evidence="5"/>
<keyword evidence="4" id="KW-0092">Biotin</keyword>
<dbReference type="PANTHER" id="PTHR12835">
    <property type="entry name" value="BIOTIN PROTEIN LIGASE"/>
    <property type="match status" value="1"/>
</dbReference>
<sequence>MNSPLFNSVHQQLLRQFATACVTAADKPVISLDKTFFAQFNAESQQVVAALKDFTDWGLPLRFDDATRPRQLWLTADIELLDSVSILSVMSASSQTRLKHLDIFPLLNSTNQYLLQQDFPACAACLAEYQQAGRGRQGRRWFSPFASGLCLSLQWQFDKPPQALALALATVIAKRLIQLGATDLSLKWPNDLLWKKSKKLAGLLIETRHSRAGWKVVIGLGLNIAQPGQVLFDAENPQNSPDQPWVELQSLCRQKLSRNQVAGLLLNDLIEALESYEQQGFAAYQAAWQALDACYLQAVTLHTEQGQISGIAQGVDEYGGLRVQTLNGSRVFVSGEVSLRLDKTAH</sequence>
<dbReference type="InterPro" id="IPR004143">
    <property type="entry name" value="BPL_LPL_catalytic"/>
</dbReference>
<keyword evidence="1 8" id="KW-0436">Ligase</keyword>
<dbReference type="EMBL" id="FMSV02000546">
    <property type="protein sequence ID" value="SEH08264.1"/>
    <property type="molecule type" value="Genomic_DNA"/>
</dbReference>